<dbReference type="PANTHER" id="PTHR45138:SF9">
    <property type="entry name" value="DIGUANYLATE CYCLASE DGCM-RELATED"/>
    <property type="match status" value="1"/>
</dbReference>
<proteinExistence type="predicted"/>
<feature type="transmembrane region" description="Helical" evidence="1">
    <location>
        <begin position="240"/>
        <end position="264"/>
    </location>
</feature>
<evidence type="ECO:0000259" key="2">
    <source>
        <dbReference type="PROSITE" id="PS50887"/>
    </source>
</evidence>
<feature type="transmembrane region" description="Helical" evidence="1">
    <location>
        <begin position="75"/>
        <end position="99"/>
    </location>
</feature>
<evidence type="ECO:0000256" key="1">
    <source>
        <dbReference type="SAM" id="Phobius"/>
    </source>
</evidence>
<evidence type="ECO:0000313" key="4">
    <source>
        <dbReference type="Proteomes" id="UP000295063"/>
    </source>
</evidence>
<feature type="domain" description="GGDEF" evidence="2">
    <location>
        <begin position="468"/>
        <end position="599"/>
    </location>
</feature>
<dbReference type="AlphaFoldDB" id="A0A4R1Q8P6"/>
<dbReference type="InterPro" id="IPR033425">
    <property type="entry name" value="MASE3"/>
</dbReference>
<dbReference type="SUPFAM" id="SSF55781">
    <property type="entry name" value="GAF domain-like"/>
    <property type="match status" value="1"/>
</dbReference>
<keyword evidence="1" id="KW-1133">Transmembrane helix</keyword>
<feature type="transmembrane region" description="Helical" evidence="1">
    <location>
        <begin position="111"/>
        <end position="131"/>
    </location>
</feature>
<dbReference type="GO" id="GO:0052621">
    <property type="term" value="F:diguanylate cyclase activity"/>
    <property type="evidence" value="ECO:0007669"/>
    <property type="project" value="TreeGrafter"/>
</dbReference>
<dbReference type="InterPro" id="IPR043128">
    <property type="entry name" value="Rev_trsase/Diguanyl_cyclase"/>
</dbReference>
<dbReference type="OrthoDB" id="9805474at2"/>
<protein>
    <submittedName>
        <fullName evidence="3">Diguanylate cyclase (GGDEF)-like protein</fullName>
    </submittedName>
</protein>
<reference evidence="3 4" key="1">
    <citation type="submission" date="2019-03" db="EMBL/GenBank/DDBJ databases">
        <title>Genomic Encyclopedia of Type Strains, Phase IV (KMG-IV): sequencing the most valuable type-strain genomes for metagenomic binning, comparative biology and taxonomic classification.</title>
        <authorList>
            <person name="Goeker M."/>
        </authorList>
    </citation>
    <scope>NUCLEOTIDE SEQUENCE [LARGE SCALE GENOMIC DNA]</scope>
    <source>
        <strain evidence="3 4">DSM 15969</strain>
    </source>
</reference>
<dbReference type="NCBIfam" id="TIGR00254">
    <property type="entry name" value="GGDEF"/>
    <property type="match status" value="1"/>
</dbReference>
<dbReference type="Pfam" id="PF00990">
    <property type="entry name" value="GGDEF"/>
    <property type="match status" value="1"/>
</dbReference>
<gene>
    <name evidence="3" type="ORF">EV210_10461</name>
</gene>
<dbReference type="PANTHER" id="PTHR45138">
    <property type="entry name" value="REGULATORY COMPONENTS OF SENSORY TRANSDUCTION SYSTEM"/>
    <property type="match status" value="1"/>
</dbReference>
<accession>A0A4R1Q8P6</accession>
<keyword evidence="1" id="KW-0812">Transmembrane</keyword>
<dbReference type="Proteomes" id="UP000295063">
    <property type="component" value="Unassembled WGS sequence"/>
</dbReference>
<name>A0A4R1Q8P6_9FIRM</name>
<feature type="transmembrane region" description="Helical" evidence="1">
    <location>
        <begin position="177"/>
        <end position="196"/>
    </location>
</feature>
<dbReference type="InterPro" id="IPR000160">
    <property type="entry name" value="GGDEF_dom"/>
</dbReference>
<dbReference type="Pfam" id="PF17159">
    <property type="entry name" value="MASE3"/>
    <property type="match status" value="1"/>
</dbReference>
<comment type="caution">
    <text evidence="3">The sequence shown here is derived from an EMBL/GenBank/DDBJ whole genome shotgun (WGS) entry which is preliminary data.</text>
</comment>
<keyword evidence="1" id="KW-0472">Membrane</keyword>
<dbReference type="SUPFAM" id="SSF55073">
    <property type="entry name" value="Nucleotide cyclase"/>
    <property type="match status" value="1"/>
</dbReference>
<dbReference type="PROSITE" id="PS50887">
    <property type="entry name" value="GGDEF"/>
    <property type="match status" value="1"/>
</dbReference>
<dbReference type="InterPro" id="IPR029016">
    <property type="entry name" value="GAF-like_dom_sf"/>
</dbReference>
<dbReference type="Gene3D" id="3.30.450.40">
    <property type="match status" value="1"/>
</dbReference>
<feature type="transmembrane region" description="Helical" evidence="1">
    <location>
        <begin position="143"/>
        <end position="165"/>
    </location>
</feature>
<dbReference type="EMBL" id="SLUI01000004">
    <property type="protein sequence ID" value="TCL38095.1"/>
    <property type="molecule type" value="Genomic_DNA"/>
</dbReference>
<organism evidence="3 4">
    <name type="scientific">Anaerospora hongkongensis</name>
    <dbReference type="NCBI Taxonomy" id="244830"/>
    <lineage>
        <taxon>Bacteria</taxon>
        <taxon>Bacillati</taxon>
        <taxon>Bacillota</taxon>
        <taxon>Negativicutes</taxon>
        <taxon>Selenomonadales</taxon>
        <taxon>Sporomusaceae</taxon>
        <taxon>Anaerospora</taxon>
    </lineage>
</organism>
<dbReference type="SMART" id="SM00267">
    <property type="entry name" value="GGDEF"/>
    <property type="match status" value="1"/>
</dbReference>
<dbReference type="CDD" id="cd01949">
    <property type="entry name" value="GGDEF"/>
    <property type="match status" value="1"/>
</dbReference>
<dbReference type="InterPro" id="IPR050469">
    <property type="entry name" value="Diguanylate_Cyclase"/>
</dbReference>
<evidence type="ECO:0000313" key="3">
    <source>
        <dbReference type="EMBL" id="TCL38095.1"/>
    </source>
</evidence>
<keyword evidence="4" id="KW-1185">Reference proteome</keyword>
<dbReference type="InterPro" id="IPR029787">
    <property type="entry name" value="Nucleotide_cyclase"/>
</dbReference>
<dbReference type="RefSeq" id="WP_132077548.1">
    <property type="nucleotide sequence ID" value="NZ_SLUI01000004.1"/>
</dbReference>
<sequence length="599" mass="67321">MHYVTRKALIAIFAAASGLLALVWLQPFLPTAFSDGNYLGIHSFLELISIIVSFSLFNIVWISRDALEGSLGQSLIIVGISFFAVGSMDLLHVFTYQGATGYSGTFPQMKSIFLCLYARYLSVAAVAAMLIWPGRLNVDNNKLAKIALSTAIAAIGLALAVTYYWPAAWRPQNLPLLKSSMELLLILLYIVTLGLVRAKSSTLKDSVAGKIAYFLIFSLCSQASFTFFNSEFVTYSLLGHIYKFISFLFLYQAVYLSGVFNHFYNLSEMAKMSAELLKESISLKPIMEIQAKKLKQILPKAQRISFYTTGKDPNHFIPSYQWGKYGEIFSHSEGVYINNFQKLFGQKVAIYNSPIDLLLNNLSGDYSLQLVPLFKEAKQVLYLPLAVEGRFHGFIMVYIFCKANSFDEDDMERAELFQTFAALAVAQLRHQELVTKLSYEDGMTGLPNRRRFFEEIEKAVYAYDRYKTPFTVIYLDMNNLKYINDTFGHDAGDEALLTIAAYLKKATRQSDLPARLGGDEFAILYPYMDHKSAQTKIAELKLLFANLQLKQADAAFSLAVGGASYPDEAADADTLLSLADDRMYKHKREMKSLMERTAG</sequence>
<dbReference type="Gene3D" id="3.30.70.270">
    <property type="match status" value="1"/>
</dbReference>
<feature type="transmembrane region" description="Helical" evidence="1">
    <location>
        <begin position="41"/>
        <end position="63"/>
    </location>
</feature>
<feature type="transmembrane region" description="Helical" evidence="1">
    <location>
        <begin position="208"/>
        <end position="228"/>
    </location>
</feature>